<dbReference type="GO" id="GO:0005886">
    <property type="term" value="C:plasma membrane"/>
    <property type="evidence" value="ECO:0007669"/>
    <property type="project" value="TreeGrafter"/>
</dbReference>
<feature type="region of interest" description="Disordered" evidence="9">
    <location>
        <begin position="679"/>
        <end position="710"/>
    </location>
</feature>
<reference evidence="12" key="1">
    <citation type="submission" date="2013-11" db="EMBL/GenBank/DDBJ databases">
        <title>Genome sequence of the fusiform rust pathogen reveals effectors for host alternation and coevolution with pine.</title>
        <authorList>
            <consortium name="DOE Joint Genome Institute"/>
            <person name="Smith K."/>
            <person name="Pendleton A."/>
            <person name="Kubisiak T."/>
            <person name="Anderson C."/>
            <person name="Salamov A."/>
            <person name="Aerts A."/>
            <person name="Riley R."/>
            <person name="Clum A."/>
            <person name="Lindquist E."/>
            <person name="Ence D."/>
            <person name="Campbell M."/>
            <person name="Kronenberg Z."/>
            <person name="Feau N."/>
            <person name="Dhillon B."/>
            <person name="Hamelin R."/>
            <person name="Burleigh J."/>
            <person name="Smith J."/>
            <person name="Yandell M."/>
            <person name="Nelson C."/>
            <person name="Grigoriev I."/>
            <person name="Davis J."/>
        </authorList>
    </citation>
    <scope>NUCLEOTIDE SEQUENCE</scope>
    <source>
        <strain evidence="12">G11</strain>
    </source>
</reference>
<dbReference type="InterPro" id="IPR013099">
    <property type="entry name" value="K_chnl_dom"/>
</dbReference>
<name>A0A9P6T7G1_9BASI</name>
<dbReference type="InterPro" id="IPR003280">
    <property type="entry name" value="2pore_dom_K_chnl"/>
</dbReference>
<feature type="domain" description="Potassium channel" evidence="11">
    <location>
        <begin position="208"/>
        <end position="283"/>
    </location>
</feature>
<evidence type="ECO:0000256" key="2">
    <source>
        <dbReference type="ARBA" id="ARBA00022448"/>
    </source>
</evidence>
<protein>
    <recommendedName>
        <fullName evidence="11">Potassium channel domain-containing protein</fullName>
    </recommendedName>
</protein>
<keyword evidence="7 8" id="KW-0407">Ion channel</keyword>
<dbReference type="Pfam" id="PF07885">
    <property type="entry name" value="Ion_trans_2"/>
    <property type="match status" value="2"/>
</dbReference>
<evidence type="ECO:0000256" key="4">
    <source>
        <dbReference type="ARBA" id="ARBA00022989"/>
    </source>
</evidence>
<gene>
    <name evidence="12" type="ORF">CROQUDRAFT_674099</name>
</gene>
<evidence type="ECO:0000256" key="8">
    <source>
        <dbReference type="RuleBase" id="RU003857"/>
    </source>
</evidence>
<feature type="transmembrane region" description="Helical" evidence="10">
    <location>
        <begin position="123"/>
        <end position="148"/>
    </location>
</feature>
<dbReference type="AlphaFoldDB" id="A0A9P6T7G1"/>
<accession>A0A9P6T7G1</accession>
<evidence type="ECO:0000256" key="5">
    <source>
        <dbReference type="ARBA" id="ARBA00023065"/>
    </source>
</evidence>
<dbReference type="PANTHER" id="PTHR11003:SF342">
    <property type="entry name" value="OUTWARD-RECTIFIER POTASSIUM CHANNEL TOK1"/>
    <property type="match status" value="1"/>
</dbReference>
<dbReference type="GO" id="GO:0030322">
    <property type="term" value="P:stabilization of membrane potential"/>
    <property type="evidence" value="ECO:0007669"/>
    <property type="project" value="TreeGrafter"/>
</dbReference>
<keyword evidence="6 10" id="KW-0472">Membrane</keyword>
<evidence type="ECO:0000256" key="3">
    <source>
        <dbReference type="ARBA" id="ARBA00022692"/>
    </source>
</evidence>
<evidence type="ECO:0000256" key="10">
    <source>
        <dbReference type="SAM" id="Phobius"/>
    </source>
</evidence>
<feature type="compositionally biased region" description="Basic and acidic residues" evidence="9">
    <location>
        <begin position="679"/>
        <end position="690"/>
    </location>
</feature>
<keyword evidence="5 8" id="KW-0406">Ion transport</keyword>
<evidence type="ECO:0000256" key="1">
    <source>
        <dbReference type="ARBA" id="ARBA00004141"/>
    </source>
</evidence>
<evidence type="ECO:0000256" key="6">
    <source>
        <dbReference type="ARBA" id="ARBA00023136"/>
    </source>
</evidence>
<comment type="similarity">
    <text evidence="8">Belongs to the two pore domain potassium channel (TC 1.A.1.8) family.</text>
</comment>
<feature type="transmembrane region" description="Helical" evidence="10">
    <location>
        <begin position="160"/>
        <end position="180"/>
    </location>
</feature>
<feature type="transmembrane region" description="Helical" evidence="10">
    <location>
        <begin position="92"/>
        <end position="111"/>
    </location>
</feature>
<keyword evidence="13" id="KW-1185">Reference proteome</keyword>
<feature type="transmembrane region" description="Helical" evidence="10">
    <location>
        <begin position="455"/>
        <end position="479"/>
    </location>
</feature>
<sequence length="779" mass="86816">MGFLTAAGVANLIPSHITRRILRPLQKRIDCNKQKNPRDDRPHPSFRWAPLFAGICCPNSILLELPVLTEPWSKGIVDGSDNPQAMVHPPSLVAAVAFSLISGFIANLGLISRYFEYRPQISTLTAIGFLTIHDLINLTVLIVFPLGARASGHVDHYTQSFWMMVASSAISLLCNVGLITDYCLVDNFRAKGSGLTNKQRSLVITCMALLFYIGFGALIFVFITDEKLHFGDALYFCVCTVTTVGFGDITPTNPGSRAFVFFYAIFGIITLALTVNTARETIVEGFEALWKSRRKLIFERAREFRLARKAAKQRTTGVEAGLSTSIMVAASVPGSNSTALKPQNPKQPFFPTTLTFETDIRPSLPSTRRLDMERTFTTSTMDPSENYKSFTEKLLAEERKEYSTKLAVAVFLFLCFWLLGGVVCWTYGEALYFGYVAFLTLGYGDLTVKSPGGRAFFLAWSIMGIATMTLLLSVLAGGWENKYKSVINKKRKIKPKIFKMGGSDPFTPVELEKGIDSPTGNRLGLTSCVPNINNLNPEILPQRLTEAAREFSSHAKYWMEGKKGTPPDALTELMEQVQDLERIEDFKEKGGLAKRMMSEDRQKMLFLVSYARTFELLISTAEDTAEFMKMTLAEVEALRALNRNTNLSVDDYTQSSTFPGPSSGSSLIPYITTREIEDGSKFEGNLERPRRSSISNSPTRVHDDKQSTQQEFTVERDHEGICLTETEIEGYTLSCQPLENMAGTESFSEIVQNFCPTDFVKIERSIMESTTSDSILNQP</sequence>
<evidence type="ECO:0000256" key="9">
    <source>
        <dbReference type="SAM" id="MobiDB-lite"/>
    </source>
</evidence>
<proteinExistence type="inferred from homology"/>
<evidence type="ECO:0000259" key="11">
    <source>
        <dbReference type="Pfam" id="PF07885"/>
    </source>
</evidence>
<comment type="caution">
    <text evidence="12">The sequence shown here is derived from an EMBL/GenBank/DDBJ whole genome shotgun (WGS) entry which is preliminary data.</text>
</comment>
<dbReference type="Gene3D" id="1.10.287.70">
    <property type="match status" value="2"/>
</dbReference>
<keyword evidence="2 8" id="KW-0813">Transport</keyword>
<feature type="transmembrane region" description="Helical" evidence="10">
    <location>
        <begin position="406"/>
        <end position="425"/>
    </location>
</feature>
<evidence type="ECO:0000256" key="7">
    <source>
        <dbReference type="ARBA" id="ARBA00023303"/>
    </source>
</evidence>
<keyword evidence="3 8" id="KW-0812">Transmembrane</keyword>
<keyword evidence="4 10" id="KW-1133">Transmembrane helix</keyword>
<dbReference type="PANTHER" id="PTHR11003">
    <property type="entry name" value="POTASSIUM CHANNEL, SUBFAMILY K"/>
    <property type="match status" value="1"/>
</dbReference>
<dbReference type="SUPFAM" id="SSF81324">
    <property type="entry name" value="Voltage-gated potassium channels"/>
    <property type="match status" value="2"/>
</dbReference>
<dbReference type="EMBL" id="MU167385">
    <property type="protein sequence ID" value="KAG0141474.1"/>
    <property type="molecule type" value="Genomic_DNA"/>
</dbReference>
<dbReference type="OrthoDB" id="297496at2759"/>
<dbReference type="PRINTS" id="PR01333">
    <property type="entry name" value="2POREKCHANEL"/>
</dbReference>
<dbReference type="GO" id="GO:0022841">
    <property type="term" value="F:potassium ion leak channel activity"/>
    <property type="evidence" value="ECO:0007669"/>
    <property type="project" value="TreeGrafter"/>
</dbReference>
<dbReference type="Proteomes" id="UP000886653">
    <property type="component" value="Unassembled WGS sequence"/>
</dbReference>
<organism evidence="12 13">
    <name type="scientific">Cronartium quercuum f. sp. fusiforme G11</name>
    <dbReference type="NCBI Taxonomy" id="708437"/>
    <lineage>
        <taxon>Eukaryota</taxon>
        <taxon>Fungi</taxon>
        <taxon>Dikarya</taxon>
        <taxon>Basidiomycota</taxon>
        <taxon>Pucciniomycotina</taxon>
        <taxon>Pucciniomycetes</taxon>
        <taxon>Pucciniales</taxon>
        <taxon>Coleosporiaceae</taxon>
        <taxon>Cronartium</taxon>
    </lineage>
</organism>
<evidence type="ECO:0000313" key="13">
    <source>
        <dbReference type="Proteomes" id="UP000886653"/>
    </source>
</evidence>
<dbReference type="GO" id="GO:0015271">
    <property type="term" value="F:outward rectifier potassium channel activity"/>
    <property type="evidence" value="ECO:0007669"/>
    <property type="project" value="TreeGrafter"/>
</dbReference>
<feature type="transmembrane region" description="Helical" evidence="10">
    <location>
        <begin position="258"/>
        <end position="275"/>
    </location>
</feature>
<feature type="transmembrane region" description="Helical" evidence="10">
    <location>
        <begin position="201"/>
        <end position="223"/>
    </location>
</feature>
<comment type="subcellular location">
    <subcellularLocation>
        <location evidence="1">Membrane</location>
        <topology evidence="1">Multi-pass membrane protein</topology>
    </subcellularLocation>
</comment>
<feature type="domain" description="Potassium channel" evidence="11">
    <location>
        <begin position="410"/>
        <end position="476"/>
    </location>
</feature>
<evidence type="ECO:0000313" key="12">
    <source>
        <dbReference type="EMBL" id="KAG0141474.1"/>
    </source>
</evidence>